<dbReference type="InterPro" id="IPR003615">
    <property type="entry name" value="HNH_nuc"/>
</dbReference>
<feature type="domain" description="HNH nuclease" evidence="1">
    <location>
        <begin position="86"/>
        <end position="112"/>
    </location>
</feature>
<proteinExistence type="predicted"/>
<organism evidence="2 3">
    <name type="scientific">Polaribacter gangjinensis</name>
    <dbReference type="NCBI Taxonomy" id="574710"/>
    <lineage>
        <taxon>Bacteria</taxon>
        <taxon>Pseudomonadati</taxon>
        <taxon>Bacteroidota</taxon>
        <taxon>Flavobacteriia</taxon>
        <taxon>Flavobacteriales</taxon>
        <taxon>Flavobacteriaceae</taxon>
    </lineage>
</organism>
<sequence>MMKAFRNEEWKLLTDEKYDAEKEKILISNYGRVKREIATNDFKEKKLTTINSFNTFSYPKKGKKSPSAFYVHKAVAAVFLKKPEGAKFVIHKDHDLTNNHVSNLQWVTQKELTMHQLKNPKRIAKFGIKPAAKLSEAKVRVIKKKLLDPNRRTRLRIIANQFGITTTQLYRIKSGENWGEIKV</sequence>
<dbReference type="AlphaFoldDB" id="A0A2S7WDV3"/>
<dbReference type="EMBL" id="MSCL01000001">
    <property type="protein sequence ID" value="PQJ75586.1"/>
    <property type="molecule type" value="Genomic_DNA"/>
</dbReference>
<name>A0A2S7WDV3_9FLAO</name>
<dbReference type="Proteomes" id="UP000237608">
    <property type="component" value="Unassembled WGS sequence"/>
</dbReference>
<comment type="caution">
    <text evidence="2">The sequence shown here is derived from an EMBL/GenBank/DDBJ whole genome shotgun (WGS) entry which is preliminary data.</text>
</comment>
<dbReference type="Gene3D" id="3.90.75.20">
    <property type="match status" value="1"/>
</dbReference>
<dbReference type="SUPFAM" id="SSF54060">
    <property type="entry name" value="His-Me finger endonucleases"/>
    <property type="match status" value="1"/>
</dbReference>
<protein>
    <recommendedName>
        <fullName evidence="1">HNH nuclease domain-containing protein</fullName>
    </recommendedName>
</protein>
<dbReference type="InterPro" id="IPR044925">
    <property type="entry name" value="His-Me_finger_sf"/>
</dbReference>
<dbReference type="Pfam" id="PF13392">
    <property type="entry name" value="HNH_3"/>
    <property type="match status" value="1"/>
</dbReference>
<evidence type="ECO:0000259" key="1">
    <source>
        <dbReference type="Pfam" id="PF13392"/>
    </source>
</evidence>
<keyword evidence="3" id="KW-1185">Reference proteome</keyword>
<evidence type="ECO:0000313" key="2">
    <source>
        <dbReference type="EMBL" id="PQJ75586.1"/>
    </source>
</evidence>
<accession>A0A2S7WDV3</accession>
<evidence type="ECO:0000313" key="3">
    <source>
        <dbReference type="Proteomes" id="UP000237608"/>
    </source>
</evidence>
<reference evidence="2 3" key="1">
    <citation type="submission" date="2016-12" db="EMBL/GenBank/DDBJ databases">
        <title>Trade-off between light-utilization and light-protection in marine flavobacteria.</title>
        <authorList>
            <person name="Kumagai Y."/>
            <person name="Yoshizawa S."/>
            <person name="Kogure K."/>
            <person name="Iwasaki W."/>
        </authorList>
    </citation>
    <scope>NUCLEOTIDE SEQUENCE [LARGE SCALE GENOMIC DNA]</scope>
    <source>
        <strain evidence="2 3">KCTC 22729</strain>
    </source>
</reference>
<gene>
    <name evidence="2" type="ORF">BTO13_10250</name>
</gene>